<keyword evidence="3 4" id="KW-0175">Coiled coil</keyword>
<evidence type="ECO:0000256" key="2">
    <source>
        <dbReference type="ARBA" id="ARBA00022553"/>
    </source>
</evidence>
<protein>
    <recommendedName>
        <fullName evidence="6">Rab-GAP TBC domain-containing protein</fullName>
    </recommendedName>
</protein>
<evidence type="ECO:0000256" key="4">
    <source>
        <dbReference type="SAM" id="Coils"/>
    </source>
</evidence>
<sequence length="1379" mass="154867">SRGENPTVTYRPERLSTSSSCSTGSWVSSSGSSSSGFSGSNSCSSSDEEPFPNTEDYGGLNKKYRQRKLGCHGRSPLNRNTSWLAQLECSVVAYPKLTSMTLQTKLDDDQHSTDGSESVSRKSSVESVISHEQPTMSEEGLASSSPSGKSPLIPLPEEESLDPANVSKEESKGSGSDSSTLSSNPSTNSLELKNGPIPSPCNNNNSLPRQVSIAELELLKRLEEQNRCIGPGTMNYYQIAPDIRDFSPSPPNSFIDDSSHVPNHTFEKDEGNTSFTNGLSDEGHKGNDEDEDEDDDPNWFLSTRSRPTQRVERLAPHDLEDGGQHVPKIEKNPSENESNENGSVVLRRKKTHRWAAADAPNGETEESCSSENHRQNRLSRLFQDGISVLYGSSNSSKEGIRATLPNANPNHERSELPDRDLDLRKKLDTSAEAMGEWRENGTNVILSETPNESGCSWPPSPSRSPLGLLVLPSPSSTYIDDPIATRICELFDELQPLELEEEPYQESQNVQLQRKFLSHRRQREPGFFKRRKQTVSGYFSDWAKWLTNTEANEGLTLDATTPSTLQAHDNKAAPTVWSMNQSNGNIQLDSNTTTHGPPKLGENGLIETDAKSLNSLQSGHSRRNSDASQISVTSGSSFPEREESTEEDLWTLWGKIINEWDSAAKRKLPHVKELVRRGIPHHFRGVAWPLLCGAHESADKPRYAEYMKTQSAHEKVIRRDIARTYPEHEFFKKKDGVGQEALFNVMKAYSIHDREVGYCQGSAFIVGLLLMQMPEEEAFCVLVKLMQEYRMREMFKPSMAELGLCMYQLEVLVQEHIPDLYAHFQSQSIHTNLYASSWFLTIFSTSVPIALACRIMDCFLADGIEVIFRLALALLLIGRSELLVQDMEGVIRYFQRDMPTKFETDPETVFNLAFSLKINQKKMKKLEKEYTTMKTKEKEDEIELRRLRTENRLLRQRVDLLEQESSNLADRLIQGQVTRAEVEESTFAIKRELAAVKQHDLDTNSQLDEAKDRIRKLSAIIEDPEKLSSKEDISLKSEVIKQKEEMIHCLQDELIKERLREAENEEKIRDLHQKVADLEADMKKMRDAVPENDVASLQEELAAAKLREAEANLALKELRCKVSELSAMWQKHIKRADGEANGDSLGVMAAPSTPKKLLGSLLEGGKAAEAAKLEEELLTSRMSEVEGQADLKEQKLKVMELETQNHVIANQLKRQSDEVSRLREAMEKKAEIEGTLQQQVKEAKRKYADLEGRMKEDLMMARIRDAENTQCVAELTQKISSLEYKNQEMLTEGDLATSMDQSYKMRELQDKIASLRAQVTRLSLFNSKLSQSLSLHNLASSFSSEGSSPSHTPTRESPSPATSQSSLKINLSTSLQALN</sequence>
<keyword evidence="8" id="KW-1185">Reference proteome</keyword>
<dbReference type="EMBL" id="VCGU01000458">
    <property type="protein sequence ID" value="TRY63215.1"/>
    <property type="molecule type" value="Genomic_DNA"/>
</dbReference>
<feature type="coiled-coil region" evidence="4">
    <location>
        <begin position="916"/>
        <end position="971"/>
    </location>
</feature>
<proteinExistence type="predicted"/>
<feature type="compositionally biased region" description="Polar residues" evidence="5">
    <location>
        <begin position="581"/>
        <end position="595"/>
    </location>
</feature>
<feature type="compositionally biased region" description="Polar residues" evidence="5">
    <location>
        <begin position="1351"/>
        <end position="1379"/>
    </location>
</feature>
<dbReference type="PROSITE" id="PS50086">
    <property type="entry name" value="TBC_RABGAP"/>
    <property type="match status" value="1"/>
</dbReference>
<keyword evidence="2" id="KW-0597">Phosphoprotein</keyword>
<gene>
    <name evidence="7" type="ORF">TCAL_10337</name>
</gene>
<dbReference type="Pfam" id="PF00566">
    <property type="entry name" value="RabGAP-TBC"/>
    <property type="match status" value="1"/>
</dbReference>
<feature type="compositionally biased region" description="Basic and acidic residues" evidence="5">
    <location>
        <begin position="410"/>
        <end position="419"/>
    </location>
</feature>
<dbReference type="GO" id="GO:0031267">
    <property type="term" value="F:small GTPase binding"/>
    <property type="evidence" value="ECO:0007669"/>
    <property type="project" value="TreeGrafter"/>
</dbReference>
<feature type="region of interest" description="Disordered" evidence="5">
    <location>
        <begin position="1339"/>
        <end position="1379"/>
    </location>
</feature>
<accession>A0A553NCS0</accession>
<dbReference type="Gene3D" id="1.10.8.270">
    <property type="entry name" value="putative rabgap domain of human tbc1 domain family member 14 like domains"/>
    <property type="match status" value="1"/>
</dbReference>
<feature type="compositionally biased region" description="Basic and acidic residues" evidence="5">
    <location>
        <begin position="309"/>
        <end position="334"/>
    </location>
</feature>
<feature type="region of interest" description="Disordered" evidence="5">
    <location>
        <begin position="393"/>
        <end position="419"/>
    </location>
</feature>
<dbReference type="FunFam" id="1.10.10.750:FF:000003">
    <property type="entry name" value="GTPase activating protein (Evi5)"/>
    <property type="match status" value="1"/>
</dbReference>
<dbReference type="PANTHER" id="PTHR47219">
    <property type="entry name" value="RAB GTPASE-ACTIVATING PROTEIN 1-LIKE"/>
    <property type="match status" value="1"/>
</dbReference>
<feature type="compositionally biased region" description="Polar residues" evidence="5">
    <location>
        <begin position="132"/>
        <end position="148"/>
    </location>
</feature>
<feature type="compositionally biased region" description="Low complexity" evidence="5">
    <location>
        <begin position="173"/>
        <end position="190"/>
    </location>
</feature>
<dbReference type="GO" id="GO:0005096">
    <property type="term" value="F:GTPase activator activity"/>
    <property type="evidence" value="ECO:0007669"/>
    <property type="project" value="UniProtKB-KW"/>
</dbReference>
<feature type="region of interest" description="Disordered" evidence="5">
    <location>
        <begin position="105"/>
        <end position="206"/>
    </location>
</feature>
<keyword evidence="1" id="KW-0343">GTPase activation</keyword>
<feature type="region of interest" description="Disordered" evidence="5">
    <location>
        <begin position="247"/>
        <end position="347"/>
    </location>
</feature>
<dbReference type="FunFam" id="1.10.472.80:FF:000002">
    <property type="entry name" value="Ecotropic viral integration site 5"/>
    <property type="match status" value="1"/>
</dbReference>
<name>A0A553NCS0_TIGCA</name>
<evidence type="ECO:0000259" key="6">
    <source>
        <dbReference type="PROSITE" id="PS50086"/>
    </source>
</evidence>
<feature type="region of interest" description="Disordered" evidence="5">
    <location>
        <begin position="581"/>
        <end position="644"/>
    </location>
</feature>
<feature type="non-terminal residue" evidence="7">
    <location>
        <position position="1"/>
    </location>
</feature>
<feature type="domain" description="Rab-GAP TBC" evidence="6">
    <location>
        <begin position="678"/>
        <end position="863"/>
    </location>
</feature>
<evidence type="ECO:0000256" key="5">
    <source>
        <dbReference type="SAM" id="MobiDB-lite"/>
    </source>
</evidence>
<dbReference type="Proteomes" id="UP000318571">
    <property type="component" value="Chromosome 10"/>
</dbReference>
<reference evidence="7 8" key="1">
    <citation type="journal article" date="2018" name="Nat. Ecol. Evol.">
        <title>Genomic signatures of mitonuclear coevolution across populations of Tigriopus californicus.</title>
        <authorList>
            <person name="Barreto F.S."/>
            <person name="Watson E.T."/>
            <person name="Lima T.G."/>
            <person name="Willett C.S."/>
            <person name="Edmands S."/>
            <person name="Li W."/>
            <person name="Burton R.S."/>
        </authorList>
    </citation>
    <scope>NUCLEOTIDE SEQUENCE [LARGE SCALE GENOMIC DNA]</scope>
    <source>
        <strain evidence="7 8">San Diego</strain>
    </source>
</reference>
<dbReference type="SUPFAM" id="SSF47923">
    <property type="entry name" value="Ypt/Rab-GAP domain of gyp1p"/>
    <property type="match status" value="2"/>
</dbReference>
<dbReference type="SMART" id="SM00164">
    <property type="entry name" value="TBC"/>
    <property type="match status" value="1"/>
</dbReference>
<feature type="compositionally biased region" description="Low complexity" evidence="5">
    <location>
        <begin position="16"/>
        <end position="45"/>
    </location>
</feature>
<feature type="compositionally biased region" description="Basic and acidic residues" evidence="5">
    <location>
        <begin position="105"/>
        <end position="124"/>
    </location>
</feature>
<evidence type="ECO:0000256" key="1">
    <source>
        <dbReference type="ARBA" id="ARBA00022468"/>
    </source>
</evidence>
<evidence type="ECO:0000313" key="7">
    <source>
        <dbReference type="EMBL" id="TRY63215.1"/>
    </source>
</evidence>
<organism evidence="7 8">
    <name type="scientific">Tigriopus californicus</name>
    <name type="common">Marine copepod</name>
    <dbReference type="NCBI Taxonomy" id="6832"/>
    <lineage>
        <taxon>Eukaryota</taxon>
        <taxon>Metazoa</taxon>
        <taxon>Ecdysozoa</taxon>
        <taxon>Arthropoda</taxon>
        <taxon>Crustacea</taxon>
        <taxon>Multicrustacea</taxon>
        <taxon>Hexanauplia</taxon>
        <taxon>Copepoda</taxon>
        <taxon>Harpacticoida</taxon>
        <taxon>Harpacticidae</taxon>
        <taxon>Tigriopus</taxon>
    </lineage>
</organism>
<dbReference type="STRING" id="6832.A0A553NCS0"/>
<feature type="compositionally biased region" description="Polar residues" evidence="5">
    <location>
        <begin position="626"/>
        <end position="637"/>
    </location>
</feature>
<feature type="compositionally biased region" description="Acidic residues" evidence="5">
    <location>
        <begin position="288"/>
        <end position="297"/>
    </location>
</feature>
<feature type="coiled-coil region" evidence="4">
    <location>
        <begin position="1040"/>
        <end position="1121"/>
    </location>
</feature>
<feature type="compositionally biased region" description="Low complexity" evidence="5">
    <location>
        <begin position="1340"/>
        <end position="1350"/>
    </location>
</feature>
<feature type="region of interest" description="Disordered" evidence="5">
    <location>
        <begin position="352"/>
        <end position="371"/>
    </location>
</feature>
<feature type="region of interest" description="Disordered" evidence="5">
    <location>
        <begin position="1"/>
        <end position="60"/>
    </location>
</feature>
<comment type="caution">
    <text evidence="7">The sequence shown here is derived from an EMBL/GenBank/DDBJ whole genome shotgun (WGS) entry which is preliminary data.</text>
</comment>
<dbReference type="FunFam" id="1.10.8.270:FF:000003">
    <property type="entry name" value="Ecotropic viral integration site 5"/>
    <property type="match status" value="1"/>
</dbReference>
<dbReference type="InterPro" id="IPR000195">
    <property type="entry name" value="Rab-GAP-TBC_dom"/>
</dbReference>
<dbReference type="InterPro" id="IPR050302">
    <property type="entry name" value="Rab_GAP_TBC_domain"/>
</dbReference>
<dbReference type="PANTHER" id="PTHR47219:SF22">
    <property type="entry name" value="RAB-GAP TBC DOMAIN-CONTAINING PROTEIN"/>
    <property type="match status" value="1"/>
</dbReference>
<dbReference type="Gene3D" id="1.10.472.80">
    <property type="entry name" value="Ypt/Rab-GAP domain of gyp1p, domain 3"/>
    <property type="match status" value="1"/>
</dbReference>
<evidence type="ECO:0000313" key="8">
    <source>
        <dbReference type="Proteomes" id="UP000318571"/>
    </source>
</evidence>
<dbReference type="InterPro" id="IPR035969">
    <property type="entry name" value="Rab-GAP_TBC_sf"/>
</dbReference>
<feature type="coiled-coil region" evidence="4">
    <location>
        <begin position="1182"/>
        <end position="1292"/>
    </location>
</feature>
<evidence type="ECO:0000256" key="3">
    <source>
        <dbReference type="ARBA" id="ARBA00023054"/>
    </source>
</evidence>
<dbReference type="Gene3D" id="1.10.10.750">
    <property type="entry name" value="Ypt/Rab-GAP domain of gyp1p, domain 1"/>
    <property type="match status" value="1"/>
</dbReference>